<evidence type="ECO:0008006" key="4">
    <source>
        <dbReference type="Google" id="ProtNLM"/>
    </source>
</evidence>
<gene>
    <name evidence="2" type="ORF">VSA01S_03860</name>
</gene>
<accession>A0A511QAF2</accession>
<evidence type="ECO:0000313" key="3">
    <source>
        <dbReference type="Proteomes" id="UP000321922"/>
    </source>
</evidence>
<dbReference type="EMBL" id="BJXJ01000002">
    <property type="protein sequence ID" value="GEM74274.1"/>
    <property type="molecule type" value="Genomic_DNA"/>
</dbReference>
<proteinExistence type="predicted"/>
<dbReference type="InterPro" id="IPR007433">
    <property type="entry name" value="DUF481"/>
</dbReference>
<dbReference type="Pfam" id="PF04338">
    <property type="entry name" value="DUF481"/>
    <property type="match status" value="1"/>
</dbReference>
<evidence type="ECO:0000313" key="2">
    <source>
        <dbReference type="EMBL" id="GEM74274.1"/>
    </source>
</evidence>
<comment type="caution">
    <text evidence="2">The sequence shown here is derived from an EMBL/GenBank/DDBJ whole genome shotgun (WGS) entry which is preliminary data.</text>
</comment>
<sequence>MVKCIGNSSMNKKWLVLCVSVVFGNHFALADSEKTTQQKSQVVWIDNNDDWLQLKSGEVIKGELTGTIKEESNSLDQEIEFDSDDLGDQDIEIKDIAVLETVSFFTVRVASGDIHEGFLSIKDGKLFLRNEVKEWSFPIEQVVSIYRGRQDESEQWKTELFLGLDISKGNTDEFSLLGEIETERLAVDSRTKLKARHENSESDSKTIAKSTSFDGSYDIYLRNKLFFRPLKLSIISDEFQNIDHKEDVSMQMGYFIIAMPHTQWDVSLGPGYQYTAFRTVESGEKENVSSSGLYFESNFEYELTRNIDLTHFYSFNWTSKKNMGTQHRNELGIDIDLVKDLDLSIKATWDHVSNVEPNAEGITPKEDDYTFHFGLSYEI</sequence>
<dbReference type="Proteomes" id="UP000321922">
    <property type="component" value="Unassembled WGS sequence"/>
</dbReference>
<feature type="chain" id="PRO_5022192702" description="DUF481 domain-containing protein" evidence="1">
    <location>
        <begin position="31"/>
        <end position="379"/>
    </location>
</feature>
<keyword evidence="3" id="KW-1185">Reference proteome</keyword>
<evidence type="ECO:0000256" key="1">
    <source>
        <dbReference type="SAM" id="SignalP"/>
    </source>
</evidence>
<organism evidence="2 3">
    <name type="scientific">Vibrio sagamiensis NBRC 104589</name>
    <dbReference type="NCBI Taxonomy" id="1219064"/>
    <lineage>
        <taxon>Bacteria</taxon>
        <taxon>Pseudomonadati</taxon>
        <taxon>Pseudomonadota</taxon>
        <taxon>Gammaproteobacteria</taxon>
        <taxon>Vibrionales</taxon>
        <taxon>Vibrionaceae</taxon>
        <taxon>Vibrio</taxon>
    </lineage>
</organism>
<dbReference type="AlphaFoldDB" id="A0A511QAF2"/>
<keyword evidence="1" id="KW-0732">Signal</keyword>
<feature type="signal peptide" evidence="1">
    <location>
        <begin position="1"/>
        <end position="30"/>
    </location>
</feature>
<name>A0A511QAF2_9VIBR</name>
<protein>
    <recommendedName>
        <fullName evidence="4">DUF481 domain-containing protein</fullName>
    </recommendedName>
</protein>
<reference evidence="2 3" key="1">
    <citation type="submission" date="2019-07" db="EMBL/GenBank/DDBJ databases">
        <title>Whole genome shotgun sequence of Vibrio sagamiensis NBRC 104589.</title>
        <authorList>
            <person name="Hosoyama A."/>
            <person name="Uohara A."/>
            <person name="Ohji S."/>
            <person name="Ichikawa N."/>
        </authorList>
    </citation>
    <scope>NUCLEOTIDE SEQUENCE [LARGE SCALE GENOMIC DNA]</scope>
    <source>
        <strain evidence="2 3">NBRC 104589</strain>
    </source>
</reference>